<evidence type="ECO:0000256" key="2">
    <source>
        <dbReference type="ARBA" id="ARBA00022448"/>
    </source>
</evidence>
<keyword evidence="6 7" id="KW-0472">Membrane</keyword>
<feature type="transmembrane region" description="Helical" evidence="7">
    <location>
        <begin position="50"/>
        <end position="69"/>
    </location>
</feature>
<feature type="transmembrane region" description="Helical" evidence="7">
    <location>
        <begin position="90"/>
        <end position="115"/>
    </location>
</feature>
<evidence type="ECO:0000256" key="6">
    <source>
        <dbReference type="ARBA" id="ARBA00023136"/>
    </source>
</evidence>
<dbReference type="InterPro" id="IPR001046">
    <property type="entry name" value="NRAMP_fam"/>
</dbReference>
<feature type="transmembrane region" description="Helical" evidence="7">
    <location>
        <begin position="327"/>
        <end position="346"/>
    </location>
</feature>
<evidence type="ECO:0000256" key="5">
    <source>
        <dbReference type="ARBA" id="ARBA00022989"/>
    </source>
</evidence>
<dbReference type="Pfam" id="PF01566">
    <property type="entry name" value="Nramp"/>
    <property type="match status" value="1"/>
</dbReference>
<keyword evidence="2" id="KW-0813">Transport</keyword>
<dbReference type="Proteomes" id="UP000298656">
    <property type="component" value="Chromosome 2"/>
</dbReference>
<dbReference type="RefSeq" id="WP_137337081.1">
    <property type="nucleotide sequence ID" value="NZ_CP040078.1"/>
</dbReference>
<reference evidence="8 9" key="1">
    <citation type="submission" date="2019-05" db="EMBL/GenBank/DDBJ databases">
        <title>Burkholderia sp. DHOD12, isolated from subtropical forest soil.</title>
        <authorList>
            <person name="Gao Z.-H."/>
            <person name="Qiu L.-H."/>
        </authorList>
    </citation>
    <scope>NUCLEOTIDE SEQUENCE [LARGE SCALE GENOMIC DNA]</scope>
    <source>
        <strain evidence="8 9">DHOD12</strain>
    </source>
</reference>
<comment type="subcellular location">
    <subcellularLocation>
        <location evidence="1">Membrane</location>
        <topology evidence="1">Multi-pass membrane protein</topology>
    </subcellularLocation>
</comment>
<keyword evidence="3 7" id="KW-0812">Transmembrane</keyword>
<accession>A0A4P8J2I9</accession>
<feature type="transmembrane region" description="Helical" evidence="7">
    <location>
        <begin position="358"/>
        <end position="379"/>
    </location>
</feature>
<dbReference type="GO" id="GO:0005384">
    <property type="term" value="F:manganese ion transmembrane transporter activity"/>
    <property type="evidence" value="ECO:0007669"/>
    <property type="project" value="TreeGrafter"/>
</dbReference>
<feature type="transmembrane region" description="Helical" evidence="7">
    <location>
        <begin position="152"/>
        <end position="169"/>
    </location>
</feature>
<evidence type="ECO:0000256" key="7">
    <source>
        <dbReference type="SAM" id="Phobius"/>
    </source>
</evidence>
<organism evidence="8 9">
    <name type="scientific">Trinickia violacea</name>
    <dbReference type="NCBI Taxonomy" id="2571746"/>
    <lineage>
        <taxon>Bacteria</taxon>
        <taxon>Pseudomonadati</taxon>
        <taxon>Pseudomonadota</taxon>
        <taxon>Betaproteobacteria</taxon>
        <taxon>Burkholderiales</taxon>
        <taxon>Burkholderiaceae</taxon>
        <taxon>Trinickia</taxon>
    </lineage>
</organism>
<evidence type="ECO:0000313" key="9">
    <source>
        <dbReference type="Proteomes" id="UP000298656"/>
    </source>
</evidence>
<protein>
    <submittedName>
        <fullName evidence="8">Divalent metal cation transporter</fullName>
    </submittedName>
</protein>
<keyword evidence="4" id="KW-0769">Symport</keyword>
<feature type="transmembrane region" description="Helical" evidence="7">
    <location>
        <begin position="283"/>
        <end position="306"/>
    </location>
</feature>
<evidence type="ECO:0000313" key="8">
    <source>
        <dbReference type="EMBL" id="QCP54313.1"/>
    </source>
</evidence>
<proteinExistence type="predicted"/>
<dbReference type="AlphaFoldDB" id="A0A4P8J2I9"/>
<dbReference type="GO" id="GO:0034755">
    <property type="term" value="P:iron ion transmembrane transport"/>
    <property type="evidence" value="ECO:0007669"/>
    <property type="project" value="TreeGrafter"/>
</dbReference>
<feature type="transmembrane region" description="Helical" evidence="7">
    <location>
        <begin position="127"/>
        <end position="145"/>
    </location>
</feature>
<dbReference type="KEGG" id="tvl:FAZ95_35730"/>
<dbReference type="OrthoDB" id="9787548at2"/>
<dbReference type="GO" id="GO:0015086">
    <property type="term" value="F:cadmium ion transmembrane transporter activity"/>
    <property type="evidence" value="ECO:0007669"/>
    <property type="project" value="TreeGrafter"/>
</dbReference>
<keyword evidence="9" id="KW-1185">Reference proteome</keyword>
<evidence type="ECO:0000256" key="1">
    <source>
        <dbReference type="ARBA" id="ARBA00004141"/>
    </source>
</evidence>
<feature type="transmembrane region" description="Helical" evidence="7">
    <location>
        <begin position="391"/>
        <end position="413"/>
    </location>
</feature>
<evidence type="ECO:0000256" key="4">
    <source>
        <dbReference type="ARBA" id="ARBA00022847"/>
    </source>
</evidence>
<dbReference type="GO" id="GO:0005886">
    <property type="term" value="C:plasma membrane"/>
    <property type="evidence" value="ECO:0007669"/>
    <property type="project" value="TreeGrafter"/>
</dbReference>
<gene>
    <name evidence="8" type="ORF">FAZ95_35730</name>
</gene>
<sequence length="416" mass="43440">MSQVPQAATLWTPFRWIAVWGPGLLVMLADADAGNVVTAAQAGAQWGYRLLPLLLVLIVPLYLIQELTVRLGIYTRRGHGELVREHFGRGWAWLSAAGLGVAAAGSLVTEFTAVAGIGDMAGLPRSLTLSAAALALLAVVATGSYRRIERTALVIGLFELAFFVVAWTTHPDWRTVAFDAVNLPFSNRAFLYLAAALIGAVFNPWMVFYQQAAVASKRLSPEDCKAARVDTAAGAVLTQWLTAAVLIAAAATLGSKGAQGSLASVGDISQALAPVLGTAVARIVFGAGVLGAAMVAAIVASLALAWGVGEVAGYRHSLELRPQQAPWFYGVYGLVVAGSAALVWAVRDLVWLNIGAQVVNALLLPLVLGLLIALASRALPDEARLKGAYKWVLAAATCAVCALGWVGAIAGWIRGA</sequence>
<feature type="transmembrane region" description="Helical" evidence="7">
    <location>
        <begin position="189"/>
        <end position="208"/>
    </location>
</feature>
<name>A0A4P8J2I9_9BURK</name>
<dbReference type="PANTHER" id="PTHR11706:SF33">
    <property type="entry name" value="NATURAL RESISTANCE-ASSOCIATED MACROPHAGE PROTEIN 2"/>
    <property type="match status" value="1"/>
</dbReference>
<evidence type="ECO:0000256" key="3">
    <source>
        <dbReference type="ARBA" id="ARBA00022692"/>
    </source>
</evidence>
<keyword evidence="5 7" id="KW-1133">Transmembrane helix</keyword>
<dbReference type="EMBL" id="CP040078">
    <property type="protein sequence ID" value="QCP54313.1"/>
    <property type="molecule type" value="Genomic_DNA"/>
</dbReference>
<dbReference type="GO" id="GO:0015293">
    <property type="term" value="F:symporter activity"/>
    <property type="evidence" value="ECO:0007669"/>
    <property type="project" value="UniProtKB-KW"/>
</dbReference>
<dbReference type="PANTHER" id="PTHR11706">
    <property type="entry name" value="SOLUTE CARRIER PROTEIN FAMILY 11 MEMBER"/>
    <property type="match status" value="1"/>
</dbReference>